<evidence type="ECO:0000313" key="2">
    <source>
        <dbReference type="EMBL" id="KAH1046442.1"/>
    </source>
</evidence>
<feature type="compositionally biased region" description="Polar residues" evidence="1">
    <location>
        <begin position="59"/>
        <end position="72"/>
    </location>
</feature>
<name>A0A9D3ZLK3_9ROSI</name>
<keyword evidence="3" id="KW-1185">Reference proteome</keyword>
<accession>A0A9D3ZLK3</accession>
<dbReference type="EMBL" id="JAIQCV010000011">
    <property type="protein sequence ID" value="KAH1046442.1"/>
    <property type="molecule type" value="Genomic_DNA"/>
</dbReference>
<proteinExistence type="predicted"/>
<evidence type="ECO:0000313" key="3">
    <source>
        <dbReference type="Proteomes" id="UP000828251"/>
    </source>
</evidence>
<dbReference type="Proteomes" id="UP000828251">
    <property type="component" value="Unassembled WGS sequence"/>
</dbReference>
<evidence type="ECO:0000256" key="1">
    <source>
        <dbReference type="SAM" id="MobiDB-lite"/>
    </source>
</evidence>
<gene>
    <name evidence="2" type="ORF">J1N35_037226</name>
</gene>
<feature type="region of interest" description="Disordered" evidence="1">
    <location>
        <begin position="37"/>
        <end position="72"/>
    </location>
</feature>
<comment type="caution">
    <text evidence="2">The sequence shown here is derived from an EMBL/GenBank/DDBJ whole genome shotgun (WGS) entry which is preliminary data.</text>
</comment>
<feature type="compositionally biased region" description="Acidic residues" evidence="1">
    <location>
        <begin position="42"/>
        <end position="58"/>
    </location>
</feature>
<reference evidence="2 3" key="1">
    <citation type="journal article" date="2021" name="Plant Biotechnol. J.">
        <title>Multi-omics assisted identification of the key and species-specific regulatory components of drought-tolerant mechanisms in Gossypium stocksii.</title>
        <authorList>
            <person name="Yu D."/>
            <person name="Ke L."/>
            <person name="Zhang D."/>
            <person name="Wu Y."/>
            <person name="Sun Y."/>
            <person name="Mei J."/>
            <person name="Sun J."/>
            <person name="Sun Y."/>
        </authorList>
    </citation>
    <scope>NUCLEOTIDE SEQUENCE [LARGE SCALE GENOMIC DNA]</scope>
    <source>
        <strain evidence="3">cv. E1</strain>
        <tissue evidence="2">Leaf</tissue>
    </source>
</reference>
<dbReference type="AlphaFoldDB" id="A0A9D3ZLK3"/>
<sequence>MQEAGLIFEDYVRKCGLKLPLFLATKYEVVTELSKVKKERELEEEGDPKEDLGEDSEGEQCQSDEALNPASD</sequence>
<protein>
    <submittedName>
        <fullName evidence="2">Uncharacterized protein</fullName>
    </submittedName>
</protein>
<organism evidence="2 3">
    <name type="scientific">Gossypium stocksii</name>
    <dbReference type="NCBI Taxonomy" id="47602"/>
    <lineage>
        <taxon>Eukaryota</taxon>
        <taxon>Viridiplantae</taxon>
        <taxon>Streptophyta</taxon>
        <taxon>Embryophyta</taxon>
        <taxon>Tracheophyta</taxon>
        <taxon>Spermatophyta</taxon>
        <taxon>Magnoliopsida</taxon>
        <taxon>eudicotyledons</taxon>
        <taxon>Gunneridae</taxon>
        <taxon>Pentapetalae</taxon>
        <taxon>rosids</taxon>
        <taxon>malvids</taxon>
        <taxon>Malvales</taxon>
        <taxon>Malvaceae</taxon>
        <taxon>Malvoideae</taxon>
        <taxon>Gossypium</taxon>
    </lineage>
</organism>